<sequence>MIPEKTCRFPCKHVGGGGGGLRRRIGKAKYIMVDKTLADNTFSFSKDVLAGIASRVLELAQQHGASAAETDVSEGLGQTVSVRLGEVETIEYNQDKGVSVTVYLGQKKGHASTSDFSETALRDTVKAALDIARFTAEDECSGLADRQLLATDFPDLDLFHPWNLPVEQAIELARQCEDAARAVDARIRNSEGASVSAQASHFIYANSNGFLAGYPGSRHSISAAVVAEEGGSMQRDYWYSAARHPDDLEDPRKIGRIAGERAVRRLSARRVKTGQYPVLFEAPVAASLLGHLVSAISGGNLYRKSSFLLDCQGQQIFHPNITVDEDPFVLRGMSSGAFDSEGVETSARRLVDQGVLQGYMLASYSARKLGLQTTGNAGGPHNLLVHSTGESFDELLQQVGTGLLVTELLGHGINTVTGDYSRGAAGFWVEKGVIAYPVEEITIAGNLREMFQRMVAVGTDTLARGGKVMGSVLIESMTVAGED</sequence>
<gene>
    <name evidence="5" type="ORF">DFR38_102194</name>
</gene>
<comment type="similarity">
    <text evidence="1">Belongs to the peptidase U62 family.</text>
</comment>
<dbReference type="InterPro" id="IPR045570">
    <property type="entry name" value="Metalloprtase-TldD/E_cen_dom"/>
</dbReference>
<dbReference type="InterPro" id="IPR035068">
    <property type="entry name" value="TldD/PmbA_N"/>
</dbReference>
<protein>
    <submittedName>
        <fullName evidence="5">Microcin-processing peptidase 1</fullName>
    </submittedName>
</protein>
<dbReference type="Gene3D" id="3.30.2290.10">
    <property type="entry name" value="PmbA/TldD superfamily"/>
    <property type="match status" value="1"/>
</dbReference>
<dbReference type="InterPro" id="IPR047657">
    <property type="entry name" value="PmbA"/>
</dbReference>
<feature type="domain" description="Metalloprotease TldD/E central" evidence="4">
    <location>
        <begin position="160"/>
        <end position="266"/>
    </location>
</feature>
<dbReference type="NCBIfam" id="NF008268">
    <property type="entry name" value="PRK11040.1"/>
    <property type="match status" value="1"/>
</dbReference>
<dbReference type="InterPro" id="IPR002510">
    <property type="entry name" value="Metalloprtase-TldD/E_N"/>
</dbReference>
<accession>A0A318JJJ1</accession>
<dbReference type="SUPFAM" id="SSF111283">
    <property type="entry name" value="Putative modulator of DNA gyrase, PmbA/TldD"/>
    <property type="match status" value="1"/>
</dbReference>
<comment type="caution">
    <text evidence="5">The sequence shown here is derived from an EMBL/GenBank/DDBJ whole genome shotgun (WGS) entry which is preliminary data.</text>
</comment>
<dbReference type="GO" id="GO:0008237">
    <property type="term" value="F:metallopeptidase activity"/>
    <property type="evidence" value="ECO:0007669"/>
    <property type="project" value="InterPro"/>
</dbReference>
<feature type="domain" description="Metalloprotease TldD/E N-terminal" evidence="2">
    <location>
        <begin position="72"/>
        <end position="132"/>
    </location>
</feature>
<evidence type="ECO:0000259" key="3">
    <source>
        <dbReference type="Pfam" id="PF19289"/>
    </source>
</evidence>
<dbReference type="EMBL" id="QJKC01000002">
    <property type="protein sequence ID" value="PXX50537.1"/>
    <property type="molecule type" value="Genomic_DNA"/>
</dbReference>
<evidence type="ECO:0000313" key="6">
    <source>
        <dbReference type="Proteomes" id="UP000248395"/>
    </source>
</evidence>
<dbReference type="InterPro" id="IPR036059">
    <property type="entry name" value="TldD/PmbA_sf"/>
</dbReference>
<dbReference type="Pfam" id="PF19290">
    <property type="entry name" value="PmbA_TldD_2nd"/>
    <property type="match status" value="1"/>
</dbReference>
<dbReference type="Proteomes" id="UP000248395">
    <property type="component" value="Unassembled WGS sequence"/>
</dbReference>
<keyword evidence="6" id="KW-1185">Reference proteome</keyword>
<evidence type="ECO:0000313" key="5">
    <source>
        <dbReference type="EMBL" id="PXX50537.1"/>
    </source>
</evidence>
<reference evidence="5 6" key="1">
    <citation type="submission" date="2018-05" db="EMBL/GenBank/DDBJ databases">
        <title>Genomic Encyclopedia of Type Strains, Phase IV (KMG-IV): sequencing the most valuable type-strain genomes for metagenomic binning, comparative biology and taxonomic classification.</title>
        <authorList>
            <person name="Goeker M."/>
        </authorList>
    </citation>
    <scope>NUCLEOTIDE SEQUENCE [LARGE SCALE GENOMIC DNA]</scope>
    <source>
        <strain evidence="5 6">DSM 25134</strain>
    </source>
</reference>
<dbReference type="GO" id="GO:0005829">
    <property type="term" value="C:cytosol"/>
    <property type="evidence" value="ECO:0007669"/>
    <property type="project" value="TreeGrafter"/>
</dbReference>
<evidence type="ECO:0000259" key="4">
    <source>
        <dbReference type="Pfam" id="PF19290"/>
    </source>
</evidence>
<dbReference type="AlphaFoldDB" id="A0A318JJJ1"/>
<dbReference type="InterPro" id="IPR045569">
    <property type="entry name" value="Metalloprtase-TldD/E_C"/>
</dbReference>
<evidence type="ECO:0000259" key="2">
    <source>
        <dbReference type="Pfam" id="PF01523"/>
    </source>
</evidence>
<proteinExistence type="inferred from homology"/>
<dbReference type="Pfam" id="PF19289">
    <property type="entry name" value="PmbA_TldD_3rd"/>
    <property type="match status" value="1"/>
</dbReference>
<organism evidence="5 6">
    <name type="scientific">Aquitalea magnusonii</name>
    <dbReference type="NCBI Taxonomy" id="332411"/>
    <lineage>
        <taxon>Bacteria</taxon>
        <taxon>Pseudomonadati</taxon>
        <taxon>Pseudomonadota</taxon>
        <taxon>Betaproteobacteria</taxon>
        <taxon>Neisseriales</taxon>
        <taxon>Chromobacteriaceae</taxon>
        <taxon>Aquitalea</taxon>
    </lineage>
</organism>
<name>A0A318JJJ1_9NEIS</name>
<evidence type="ECO:0000256" key="1">
    <source>
        <dbReference type="ARBA" id="ARBA00005836"/>
    </source>
</evidence>
<feature type="domain" description="Metalloprotease TldD/E C-terminal" evidence="3">
    <location>
        <begin position="273"/>
        <end position="481"/>
    </location>
</feature>
<dbReference type="GO" id="GO:0006508">
    <property type="term" value="P:proteolysis"/>
    <property type="evidence" value="ECO:0007669"/>
    <property type="project" value="InterPro"/>
</dbReference>
<dbReference type="Pfam" id="PF01523">
    <property type="entry name" value="PmbA_TldD_1st"/>
    <property type="match status" value="1"/>
</dbReference>
<dbReference type="PANTHER" id="PTHR43421">
    <property type="entry name" value="METALLOPROTEASE PMBA"/>
    <property type="match status" value="1"/>
</dbReference>
<dbReference type="PANTHER" id="PTHR43421:SF1">
    <property type="entry name" value="METALLOPROTEASE PMBA"/>
    <property type="match status" value="1"/>
</dbReference>